<dbReference type="InterPro" id="IPR018490">
    <property type="entry name" value="cNMP-bd_dom_sf"/>
</dbReference>
<keyword evidence="1" id="KW-0802">TPR repeat</keyword>
<evidence type="ECO:0000259" key="3">
    <source>
        <dbReference type="PROSITE" id="PS50042"/>
    </source>
</evidence>
<dbReference type="AlphaFoldDB" id="A0A9D5JXK2"/>
<organism evidence="4 5">
    <name type="scientific">candidate division KSB3 bacterium</name>
    <dbReference type="NCBI Taxonomy" id="2044937"/>
    <lineage>
        <taxon>Bacteria</taxon>
        <taxon>candidate division KSB3</taxon>
    </lineage>
</organism>
<proteinExistence type="predicted"/>
<dbReference type="GO" id="GO:0005952">
    <property type="term" value="C:cAMP-dependent protein kinase complex"/>
    <property type="evidence" value="ECO:0007669"/>
    <property type="project" value="InterPro"/>
</dbReference>
<dbReference type="PRINTS" id="PR00103">
    <property type="entry name" value="CAMPKINASE"/>
</dbReference>
<name>A0A9D5JXK2_9BACT</name>
<reference evidence="4" key="1">
    <citation type="submission" date="2019-11" db="EMBL/GenBank/DDBJ databases">
        <title>Microbial mats filling the niche in hypersaline microbial mats.</title>
        <authorList>
            <person name="Wong H.L."/>
            <person name="Macleod F.I."/>
            <person name="White R.A. III"/>
            <person name="Burns B.P."/>
        </authorList>
    </citation>
    <scope>NUCLEOTIDE SEQUENCE</scope>
    <source>
        <strain evidence="4">Rbin_158</strain>
    </source>
</reference>
<dbReference type="InterPro" id="IPR018488">
    <property type="entry name" value="cNMP-bd_CS"/>
</dbReference>
<protein>
    <submittedName>
        <fullName evidence="4">Cyclic nucleotide-binding domain-containing protein</fullName>
    </submittedName>
</protein>
<gene>
    <name evidence="4" type="ORF">GF339_16365</name>
</gene>
<feature type="compositionally biased region" description="Basic and acidic residues" evidence="2">
    <location>
        <begin position="127"/>
        <end position="139"/>
    </location>
</feature>
<evidence type="ECO:0000256" key="2">
    <source>
        <dbReference type="SAM" id="MobiDB-lite"/>
    </source>
</evidence>
<evidence type="ECO:0000256" key="1">
    <source>
        <dbReference type="PROSITE-ProRule" id="PRU00339"/>
    </source>
</evidence>
<dbReference type="CDD" id="cd00038">
    <property type="entry name" value="CAP_ED"/>
    <property type="match status" value="2"/>
</dbReference>
<sequence>MTAQAYTPLSPAQKAEKAQEIEYYQRIIKKMPGFTPFSVNAHLKIGQLYTELGDKDAAIHAYSNAAMQYAHNGALLKALAVNKIIIELAPEKHDLSPQLSDLYFQRGELTEFFAPPVGKVSSFQLPCREDDPGHPQPDDRDAEEQATWDERPEGQDDEAEIAAYLKQHPLFCQLSWIERQWLEENGVVHHFDVHETILPEDHDQESLFIILEGAVNIVSRNENQQNRILTQLQAGDFFGEVSLLTHHQSGVSVVAAEVCTLVEFSKPVFATIVKKHPHIADTLKASSTQRVLDSKLAHVSLFIHLDTTERQQIAEHLSPVSFTAGTTILREGDQGDCMYLIKSGSVGVYTTLLMEGVGIDVPQADQQDLHLATLGESDFFGEQALITEEPRTATIIALTDVELLQLSKSDLELIVKTYPRVGNLLKRYHQQRTTVTLESLHAAFEDLASRTSPETPAS</sequence>
<accession>A0A9D5JXK2</accession>
<dbReference type="InterPro" id="IPR014710">
    <property type="entry name" value="RmlC-like_jellyroll"/>
</dbReference>
<dbReference type="SMART" id="SM00100">
    <property type="entry name" value="cNMP"/>
    <property type="match status" value="2"/>
</dbReference>
<dbReference type="EMBL" id="WJJP01000531">
    <property type="protein sequence ID" value="MBD3326162.1"/>
    <property type="molecule type" value="Genomic_DNA"/>
</dbReference>
<dbReference type="InterPro" id="IPR000595">
    <property type="entry name" value="cNMP-bd_dom"/>
</dbReference>
<dbReference type="SUPFAM" id="SSF51206">
    <property type="entry name" value="cAMP-binding domain-like"/>
    <property type="match status" value="2"/>
</dbReference>
<evidence type="ECO:0000313" key="5">
    <source>
        <dbReference type="Proteomes" id="UP000649604"/>
    </source>
</evidence>
<feature type="region of interest" description="Disordered" evidence="2">
    <location>
        <begin position="124"/>
        <end position="155"/>
    </location>
</feature>
<dbReference type="SUPFAM" id="SSF48452">
    <property type="entry name" value="TPR-like"/>
    <property type="match status" value="1"/>
</dbReference>
<dbReference type="PROSITE" id="PS50005">
    <property type="entry name" value="TPR"/>
    <property type="match status" value="1"/>
</dbReference>
<dbReference type="PANTHER" id="PTHR11635">
    <property type="entry name" value="CAMP-DEPENDENT PROTEIN KINASE REGULATORY CHAIN"/>
    <property type="match status" value="1"/>
</dbReference>
<dbReference type="Gene3D" id="2.60.120.10">
    <property type="entry name" value="Jelly Rolls"/>
    <property type="match status" value="2"/>
</dbReference>
<dbReference type="InterPro" id="IPR019734">
    <property type="entry name" value="TPR_rpt"/>
</dbReference>
<feature type="domain" description="Cyclic nucleotide-binding" evidence="3">
    <location>
        <begin position="170"/>
        <end position="290"/>
    </location>
</feature>
<dbReference type="InterPro" id="IPR011990">
    <property type="entry name" value="TPR-like_helical_dom_sf"/>
</dbReference>
<evidence type="ECO:0000313" key="4">
    <source>
        <dbReference type="EMBL" id="MBD3326162.1"/>
    </source>
</evidence>
<dbReference type="PANTHER" id="PTHR11635:SF152">
    <property type="entry name" value="CAMP-DEPENDENT PROTEIN KINASE TYPE I REGULATORY SUBUNIT-RELATED"/>
    <property type="match status" value="1"/>
</dbReference>
<dbReference type="InterPro" id="IPR050503">
    <property type="entry name" value="cAMP-dep_PK_reg_su-like"/>
</dbReference>
<dbReference type="PROSITE" id="PS00889">
    <property type="entry name" value="CNMP_BINDING_2"/>
    <property type="match status" value="1"/>
</dbReference>
<feature type="repeat" description="TPR" evidence="1">
    <location>
        <begin position="39"/>
        <end position="72"/>
    </location>
</feature>
<comment type="caution">
    <text evidence="4">The sequence shown here is derived from an EMBL/GenBank/DDBJ whole genome shotgun (WGS) entry which is preliminary data.</text>
</comment>
<dbReference type="Gene3D" id="1.25.40.10">
    <property type="entry name" value="Tetratricopeptide repeat domain"/>
    <property type="match status" value="1"/>
</dbReference>
<dbReference type="Proteomes" id="UP000649604">
    <property type="component" value="Unassembled WGS sequence"/>
</dbReference>
<feature type="domain" description="Cyclic nucleotide-binding" evidence="3">
    <location>
        <begin position="301"/>
        <end position="415"/>
    </location>
</feature>
<dbReference type="GO" id="GO:0005829">
    <property type="term" value="C:cytosol"/>
    <property type="evidence" value="ECO:0007669"/>
    <property type="project" value="TreeGrafter"/>
</dbReference>
<dbReference type="Pfam" id="PF00027">
    <property type="entry name" value="cNMP_binding"/>
    <property type="match status" value="2"/>
</dbReference>
<dbReference type="PROSITE" id="PS50042">
    <property type="entry name" value="CNMP_BINDING_3"/>
    <property type="match status" value="2"/>
</dbReference>